<dbReference type="Proteomes" id="UP001341840">
    <property type="component" value="Unassembled WGS sequence"/>
</dbReference>
<name>A0ABU6X9Z7_9FABA</name>
<keyword evidence="2" id="KW-1185">Reference proteome</keyword>
<reference evidence="1 2" key="1">
    <citation type="journal article" date="2023" name="Plants (Basel)">
        <title>Bridging the Gap: Combining Genomics and Transcriptomics Approaches to Understand Stylosanthes scabra, an Orphan Legume from the Brazilian Caatinga.</title>
        <authorList>
            <person name="Ferreira-Neto J.R.C."/>
            <person name="da Silva M.D."/>
            <person name="Binneck E."/>
            <person name="de Melo N.F."/>
            <person name="da Silva R.H."/>
            <person name="de Melo A.L.T.M."/>
            <person name="Pandolfi V."/>
            <person name="Bustamante F.O."/>
            <person name="Brasileiro-Vidal A.C."/>
            <person name="Benko-Iseppon A.M."/>
        </authorList>
    </citation>
    <scope>NUCLEOTIDE SEQUENCE [LARGE SCALE GENOMIC DNA]</scope>
    <source>
        <tissue evidence="1">Leaves</tissue>
    </source>
</reference>
<evidence type="ECO:0000313" key="2">
    <source>
        <dbReference type="Proteomes" id="UP001341840"/>
    </source>
</evidence>
<evidence type="ECO:0000313" key="1">
    <source>
        <dbReference type="EMBL" id="MED6194850.1"/>
    </source>
</evidence>
<proteinExistence type="predicted"/>
<accession>A0ABU6X9Z7</accession>
<organism evidence="1 2">
    <name type="scientific">Stylosanthes scabra</name>
    <dbReference type="NCBI Taxonomy" id="79078"/>
    <lineage>
        <taxon>Eukaryota</taxon>
        <taxon>Viridiplantae</taxon>
        <taxon>Streptophyta</taxon>
        <taxon>Embryophyta</taxon>
        <taxon>Tracheophyta</taxon>
        <taxon>Spermatophyta</taxon>
        <taxon>Magnoliopsida</taxon>
        <taxon>eudicotyledons</taxon>
        <taxon>Gunneridae</taxon>
        <taxon>Pentapetalae</taxon>
        <taxon>rosids</taxon>
        <taxon>fabids</taxon>
        <taxon>Fabales</taxon>
        <taxon>Fabaceae</taxon>
        <taxon>Papilionoideae</taxon>
        <taxon>50 kb inversion clade</taxon>
        <taxon>dalbergioids sensu lato</taxon>
        <taxon>Dalbergieae</taxon>
        <taxon>Pterocarpus clade</taxon>
        <taxon>Stylosanthes</taxon>
    </lineage>
</organism>
<gene>
    <name evidence="1" type="ORF">PIB30_032400</name>
</gene>
<dbReference type="EMBL" id="JASCZI010211591">
    <property type="protein sequence ID" value="MED6194850.1"/>
    <property type="molecule type" value="Genomic_DNA"/>
</dbReference>
<sequence length="160" mass="18163">MLHKQLLNSAELRAQPPLLCTQRTLWQPRVITPNNVACAIPCCACATNVLHKHYFDATKCCVRKTHVACATCSKNLILMLFKHPKLIPTVLSLHHFSTSITQFYSHSLISIPLAPTNHNHPSSLSSFIFIITTKWQAKEKLRRKHHLQGSMGQHLNNNLR</sequence>
<protein>
    <submittedName>
        <fullName evidence="1">Uncharacterized protein</fullName>
    </submittedName>
</protein>
<comment type="caution">
    <text evidence="1">The sequence shown here is derived from an EMBL/GenBank/DDBJ whole genome shotgun (WGS) entry which is preliminary data.</text>
</comment>